<evidence type="ECO:0000313" key="1">
    <source>
        <dbReference type="EMBL" id="SET19862.1"/>
    </source>
</evidence>
<gene>
    <name evidence="1" type="ORF">SAMN04487772_11048</name>
</gene>
<protein>
    <recommendedName>
        <fullName evidence="3">DUF3787 domain-containing protein</fullName>
    </recommendedName>
</protein>
<name>A0A1I0CKC4_9FIRM</name>
<dbReference type="Proteomes" id="UP000199800">
    <property type="component" value="Unassembled WGS sequence"/>
</dbReference>
<dbReference type="OrthoDB" id="1708132at2"/>
<dbReference type="STRING" id="29364.SAMN04487772_11048"/>
<dbReference type="InterPro" id="IPR024209">
    <property type="entry name" value="CDIF630_02480-like"/>
</dbReference>
<dbReference type="Pfam" id="PF12655">
    <property type="entry name" value="CDIF630_02480-like"/>
    <property type="match status" value="1"/>
</dbReference>
<proteinExistence type="predicted"/>
<reference evidence="1 2" key="1">
    <citation type="submission" date="2016-10" db="EMBL/GenBank/DDBJ databases">
        <authorList>
            <person name="de Groot N.N."/>
        </authorList>
    </citation>
    <scope>NUCLEOTIDE SEQUENCE [LARGE SCALE GENOMIC DNA]</scope>
    <source>
        <strain evidence="1 2">DSM 1801</strain>
    </source>
</reference>
<organism evidence="1 2">
    <name type="scientific">[Clostridium] polysaccharolyticum</name>
    <dbReference type="NCBI Taxonomy" id="29364"/>
    <lineage>
        <taxon>Bacteria</taxon>
        <taxon>Bacillati</taxon>
        <taxon>Bacillota</taxon>
        <taxon>Clostridia</taxon>
        <taxon>Lachnospirales</taxon>
        <taxon>Lachnospiraceae</taxon>
    </lineage>
</organism>
<dbReference type="RefSeq" id="WP_092477775.1">
    <property type="nucleotide sequence ID" value="NZ_FOHN01000010.1"/>
</dbReference>
<evidence type="ECO:0008006" key="3">
    <source>
        <dbReference type="Google" id="ProtNLM"/>
    </source>
</evidence>
<sequence>MEFNVAEGKVKNNARSFNTKTRISQTTAALAEHYKATPEANVTIPSGEAVSEAKDWVDNGSKL</sequence>
<dbReference type="EMBL" id="FOHN01000010">
    <property type="protein sequence ID" value="SET19862.1"/>
    <property type="molecule type" value="Genomic_DNA"/>
</dbReference>
<evidence type="ECO:0000313" key="2">
    <source>
        <dbReference type="Proteomes" id="UP000199800"/>
    </source>
</evidence>
<dbReference type="AlphaFoldDB" id="A0A1I0CKC4"/>
<accession>A0A1I0CKC4</accession>
<keyword evidence="2" id="KW-1185">Reference proteome</keyword>